<dbReference type="GO" id="GO:0005509">
    <property type="term" value="F:calcium ion binding"/>
    <property type="evidence" value="ECO:0007669"/>
    <property type="project" value="UniProtKB-UniRule"/>
</dbReference>
<gene>
    <name evidence="12" type="primary">PXDC1</name>
</gene>
<dbReference type="PROSITE" id="PS50268">
    <property type="entry name" value="CADHERIN_2"/>
    <property type="match status" value="2"/>
</dbReference>
<dbReference type="PROSITE" id="PS00232">
    <property type="entry name" value="CADHERIN_1"/>
    <property type="match status" value="1"/>
</dbReference>
<dbReference type="CDD" id="cd11304">
    <property type="entry name" value="Cadherin_repeat"/>
    <property type="match status" value="2"/>
</dbReference>
<dbReference type="Ensembl" id="ENSATET00000079889.1">
    <property type="protein sequence ID" value="ENSATEP00000077325.1"/>
    <property type="gene ID" value="ENSATEG00000033784.1"/>
</dbReference>
<evidence type="ECO:0000256" key="10">
    <source>
        <dbReference type="SAM" id="SignalP"/>
    </source>
</evidence>
<dbReference type="InterPro" id="IPR013164">
    <property type="entry name" value="Cadherin_N"/>
</dbReference>
<evidence type="ECO:0000256" key="4">
    <source>
        <dbReference type="ARBA" id="ARBA00022837"/>
    </source>
</evidence>
<accession>A0AAQ6IIX3</accession>
<evidence type="ECO:0000256" key="8">
    <source>
        <dbReference type="ARBA" id="ARBA00023180"/>
    </source>
</evidence>
<comment type="subcellular location">
    <subcellularLocation>
        <location evidence="1">Membrane</location>
        <topology evidence="1">Single-pass membrane protein</topology>
    </subcellularLocation>
</comment>
<keyword evidence="6" id="KW-1133">Transmembrane helix</keyword>
<reference evidence="12" key="3">
    <citation type="submission" date="2025-09" db="UniProtKB">
        <authorList>
            <consortium name="Ensembl"/>
        </authorList>
    </citation>
    <scope>IDENTIFICATION</scope>
</reference>
<dbReference type="PANTHER" id="PTHR24028">
    <property type="entry name" value="CADHERIN-87A"/>
    <property type="match status" value="1"/>
</dbReference>
<keyword evidence="5" id="KW-0130">Cell adhesion</keyword>
<dbReference type="PRINTS" id="PR00205">
    <property type="entry name" value="CADHERIN"/>
</dbReference>
<dbReference type="Proteomes" id="UP000265040">
    <property type="component" value="Chromosome 10"/>
</dbReference>
<evidence type="ECO:0000256" key="6">
    <source>
        <dbReference type="ARBA" id="ARBA00022989"/>
    </source>
</evidence>
<keyword evidence="4 9" id="KW-0106">Calcium</keyword>
<feature type="signal peptide" evidence="10">
    <location>
        <begin position="1"/>
        <end position="26"/>
    </location>
</feature>
<evidence type="ECO:0000256" key="3">
    <source>
        <dbReference type="ARBA" id="ARBA00022737"/>
    </source>
</evidence>
<dbReference type="GO" id="GO:0007156">
    <property type="term" value="P:homophilic cell adhesion via plasma membrane adhesion molecules"/>
    <property type="evidence" value="ECO:0007669"/>
    <property type="project" value="InterPro"/>
</dbReference>
<dbReference type="GeneTree" id="ENSGT00940000164173"/>
<dbReference type="GO" id="GO:0005886">
    <property type="term" value="C:plasma membrane"/>
    <property type="evidence" value="ECO:0007669"/>
    <property type="project" value="InterPro"/>
</dbReference>
<keyword evidence="10" id="KW-0732">Signal</keyword>
<protein>
    <recommendedName>
        <fullName evidence="11">Cadherin domain-containing protein</fullName>
    </recommendedName>
</protein>
<proteinExistence type="predicted"/>
<dbReference type="AlphaFoldDB" id="A0AAQ6IIX3"/>
<feature type="domain" description="Cadherin" evidence="11">
    <location>
        <begin position="131"/>
        <end position="187"/>
    </location>
</feature>
<evidence type="ECO:0000259" key="11">
    <source>
        <dbReference type="PROSITE" id="PS50268"/>
    </source>
</evidence>
<dbReference type="GO" id="GO:0009653">
    <property type="term" value="P:anatomical structure morphogenesis"/>
    <property type="evidence" value="ECO:0007669"/>
    <property type="project" value="UniProtKB-ARBA"/>
</dbReference>
<dbReference type="InterPro" id="IPR015919">
    <property type="entry name" value="Cadherin-like_sf"/>
</dbReference>
<dbReference type="InterPro" id="IPR020894">
    <property type="entry name" value="Cadherin_CS"/>
</dbReference>
<evidence type="ECO:0000313" key="12">
    <source>
        <dbReference type="Ensembl" id="ENSATEP00000077325.1"/>
    </source>
</evidence>
<dbReference type="SMART" id="SM00112">
    <property type="entry name" value="CA"/>
    <property type="match status" value="1"/>
</dbReference>
<feature type="domain" description="Cadherin" evidence="11">
    <location>
        <begin position="24"/>
        <end position="130"/>
    </location>
</feature>
<dbReference type="SUPFAM" id="SSF49313">
    <property type="entry name" value="Cadherin-like"/>
    <property type="match status" value="2"/>
</dbReference>
<dbReference type="PANTHER" id="PTHR24028:SF287">
    <property type="entry name" value="CADHERIN-RELATED NEURONAL RECEPTOR VARIABLE 1-RELATED"/>
    <property type="match status" value="1"/>
</dbReference>
<keyword evidence="3" id="KW-0677">Repeat</keyword>
<evidence type="ECO:0000313" key="13">
    <source>
        <dbReference type="Proteomes" id="UP000265040"/>
    </source>
</evidence>
<keyword evidence="8" id="KW-0325">Glycoprotein</keyword>
<dbReference type="Gene3D" id="2.60.40.60">
    <property type="entry name" value="Cadherins"/>
    <property type="match status" value="2"/>
</dbReference>
<name>A0AAQ6IIX3_ANATE</name>
<evidence type="ECO:0000256" key="7">
    <source>
        <dbReference type="ARBA" id="ARBA00023136"/>
    </source>
</evidence>
<reference evidence="12" key="2">
    <citation type="submission" date="2025-08" db="UniProtKB">
        <authorList>
            <consortium name="Ensembl"/>
        </authorList>
    </citation>
    <scope>IDENTIFICATION</scope>
</reference>
<evidence type="ECO:0000256" key="2">
    <source>
        <dbReference type="ARBA" id="ARBA00022692"/>
    </source>
</evidence>
<evidence type="ECO:0000256" key="9">
    <source>
        <dbReference type="PROSITE-ProRule" id="PRU00043"/>
    </source>
</evidence>
<keyword evidence="13" id="KW-1185">Reference proteome</keyword>
<organism evidence="12 13">
    <name type="scientific">Anabas testudineus</name>
    <name type="common">Climbing perch</name>
    <name type="synonym">Anthias testudineus</name>
    <dbReference type="NCBI Taxonomy" id="64144"/>
    <lineage>
        <taxon>Eukaryota</taxon>
        <taxon>Metazoa</taxon>
        <taxon>Chordata</taxon>
        <taxon>Craniata</taxon>
        <taxon>Vertebrata</taxon>
        <taxon>Euteleostomi</taxon>
        <taxon>Actinopterygii</taxon>
        <taxon>Neopterygii</taxon>
        <taxon>Teleostei</taxon>
        <taxon>Neoteleostei</taxon>
        <taxon>Acanthomorphata</taxon>
        <taxon>Anabantaria</taxon>
        <taxon>Anabantiformes</taxon>
        <taxon>Anabantoidei</taxon>
        <taxon>Anabantidae</taxon>
        <taxon>Anabas</taxon>
    </lineage>
</organism>
<evidence type="ECO:0000256" key="1">
    <source>
        <dbReference type="ARBA" id="ARBA00004167"/>
    </source>
</evidence>
<dbReference type="FunFam" id="2.60.40.60:FF:000006">
    <property type="entry name" value="Protocadherin alpha 2"/>
    <property type="match status" value="1"/>
</dbReference>
<dbReference type="InterPro" id="IPR002126">
    <property type="entry name" value="Cadherin-like_dom"/>
</dbReference>
<dbReference type="InterPro" id="IPR050174">
    <property type="entry name" value="Protocadherin/Cadherin-CA"/>
</dbReference>
<keyword evidence="7" id="KW-0472">Membrane</keyword>
<keyword evidence="2" id="KW-0812">Transmembrane</keyword>
<evidence type="ECO:0000256" key="5">
    <source>
        <dbReference type="ARBA" id="ARBA00022889"/>
    </source>
</evidence>
<reference evidence="12 13" key="1">
    <citation type="submission" date="2021-04" db="EMBL/GenBank/DDBJ databases">
        <authorList>
            <consortium name="Wellcome Sanger Institute Data Sharing"/>
        </authorList>
    </citation>
    <scope>NUCLEOTIDE SEQUENCE [LARGE SCALE GENOMIC DNA]</scope>
</reference>
<sequence>MYLRGQNGHVWIHVVALLCLCDWSASQLSYSISEEVNKGIVVGNIAKDLNINVQELETRDLRIVSSYSKKYFEVNLRTGNLFVNERIDREELCPTLVKCSMKIQAVLNNPMTAHRVEVNVLDINDNSPAFNDKTYSLNISESSLTGDTVVVKLNATDLDESMNSKILYSLIKRGTIDPWSEFLLESDAVVKIRHDNNIYHLPKR</sequence>
<dbReference type="Pfam" id="PF08266">
    <property type="entry name" value="Cadherin_2"/>
    <property type="match status" value="1"/>
</dbReference>
<feature type="chain" id="PRO_5043803803" description="Cadherin domain-containing protein" evidence="10">
    <location>
        <begin position="27"/>
        <end position="204"/>
    </location>
</feature>